<protein>
    <submittedName>
        <fullName evidence="2">Uncharacterized protein</fullName>
    </submittedName>
</protein>
<feature type="region of interest" description="Disordered" evidence="1">
    <location>
        <begin position="43"/>
        <end position="62"/>
    </location>
</feature>
<comment type="caution">
    <text evidence="2">The sequence shown here is derived from an EMBL/GenBank/DDBJ whole genome shotgun (WGS) entry which is preliminary data.</text>
</comment>
<dbReference type="AlphaFoldDB" id="A0AAD2H3Q6"/>
<gene>
    <name evidence="2" type="ORF">MYCIT1_LOCUS10086</name>
</gene>
<dbReference type="EMBL" id="CAVNYO010000124">
    <property type="protein sequence ID" value="CAK5267513.1"/>
    <property type="molecule type" value="Genomic_DNA"/>
</dbReference>
<dbReference type="Proteomes" id="UP001295794">
    <property type="component" value="Unassembled WGS sequence"/>
</dbReference>
<name>A0AAD2H3Q6_9AGAR</name>
<evidence type="ECO:0000256" key="1">
    <source>
        <dbReference type="SAM" id="MobiDB-lite"/>
    </source>
</evidence>
<reference evidence="2" key="1">
    <citation type="submission" date="2023-11" db="EMBL/GenBank/DDBJ databases">
        <authorList>
            <person name="De Vega J J."/>
            <person name="De Vega J J."/>
        </authorList>
    </citation>
    <scope>NUCLEOTIDE SEQUENCE</scope>
</reference>
<evidence type="ECO:0000313" key="3">
    <source>
        <dbReference type="Proteomes" id="UP001295794"/>
    </source>
</evidence>
<feature type="compositionally biased region" description="Low complexity" evidence="1">
    <location>
        <begin position="47"/>
        <end position="62"/>
    </location>
</feature>
<evidence type="ECO:0000313" key="2">
    <source>
        <dbReference type="EMBL" id="CAK5267513.1"/>
    </source>
</evidence>
<organism evidence="2 3">
    <name type="scientific">Mycena citricolor</name>
    <dbReference type="NCBI Taxonomy" id="2018698"/>
    <lineage>
        <taxon>Eukaryota</taxon>
        <taxon>Fungi</taxon>
        <taxon>Dikarya</taxon>
        <taxon>Basidiomycota</taxon>
        <taxon>Agaricomycotina</taxon>
        <taxon>Agaricomycetes</taxon>
        <taxon>Agaricomycetidae</taxon>
        <taxon>Agaricales</taxon>
        <taxon>Marasmiineae</taxon>
        <taxon>Mycenaceae</taxon>
        <taxon>Mycena</taxon>
    </lineage>
</organism>
<proteinExistence type="predicted"/>
<keyword evidence="3" id="KW-1185">Reference proteome</keyword>
<sequence>MLKGRCSINATQSSVAIMGQPFLFAKSRESSILARSVITPGLTAHASNPSSSPAKSKTAFSTSPCAIDKTPQILLQPSRFGLGWLRTRSYSRIGTAWQETNLRALGCRRASICGKCAWLLLGQLPPTWAA</sequence>
<accession>A0AAD2H3Q6</accession>